<name>A0A3E1NJZ1_9BACT</name>
<gene>
    <name evidence="3" type="ORF">DXN05_12125</name>
</gene>
<feature type="transmembrane region" description="Helical" evidence="1">
    <location>
        <begin position="12"/>
        <end position="33"/>
    </location>
</feature>
<sequence length="414" mass="48231">MQTKTASRQTWLDWLRIASIAGVVFFHSCMPFATGETWHLRNEETSDLMLEFVIFMHLIRMPLLFFISGTVSYYMMRNRSAASFIGLRVRRLLLPLLFGILVIVPPQIYLERAANGYTGSFWDFYPSIFKFQPYPHGNFSWHHLWFIAYLFLYDLLLAPVFAWLMRPENKLVKSLAALAHNKRIYLLMIPSSLWFAWRSPYFPQTADIVHDGCYFVYWMLFLVAGFLCIIQPALMESLQRNRRFSLSMGIITFVAVSCFRWNHWAPWNHTSPFMGEAIHYLLLALKPVITFTWVFALLGYGKQYLNKPGKLLPYLNNAVYPFFILHQTVIVLIAWYVLPMHESIMMKYWFIVAVTFMASISIYHLFIRPFAITRLLFGMKPDAAAKPAQQQQPATAPQAVLANLHAEHTHAIIS</sequence>
<feature type="transmembrane region" description="Helical" evidence="1">
    <location>
        <begin position="277"/>
        <end position="298"/>
    </location>
</feature>
<feature type="transmembrane region" description="Helical" evidence="1">
    <location>
        <begin position="214"/>
        <end position="234"/>
    </location>
</feature>
<feature type="transmembrane region" description="Helical" evidence="1">
    <location>
        <begin position="246"/>
        <end position="265"/>
    </location>
</feature>
<dbReference type="PANTHER" id="PTHR36927:SF3">
    <property type="entry name" value="GLUCANS BIOSYNTHESIS PROTEIN C"/>
    <property type="match status" value="1"/>
</dbReference>
<dbReference type="AlphaFoldDB" id="A0A3E1NJZ1"/>
<comment type="caution">
    <text evidence="3">The sequence shown here is derived from an EMBL/GenBank/DDBJ whole genome shotgun (WGS) entry which is preliminary data.</text>
</comment>
<organism evidence="3 4">
    <name type="scientific">Deminuibacter soli</name>
    <dbReference type="NCBI Taxonomy" id="2291815"/>
    <lineage>
        <taxon>Bacteria</taxon>
        <taxon>Pseudomonadati</taxon>
        <taxon>Bacteroidota</taxon>
        <taxon>Chitinophagia</taxon>
        <taxon>Chitinophagales</taxon>
        <taxon>Chitinophagaceae</taxon>
        <taxon>Deminuibacter</taxon>
    </lineage>
</organism>
<reference evidence="3 4" key="1">
    <citation type="submission" date="2018-08" db="EMBL/GenBank/DDBJ databases">
        <title>Chitinophagaceae sp. K23C18032701, a novel bacterium isolated from forest soil.</title>
        <authorList>
            <person name="Wang C."/>
        </authorList>
    </citation>
    <scope>NUCLEOTIDE SEQUENCE [LARGE SCALE GENOMIC DNA]</scope>
    <source>
        <strain evidence="3 4">K23C18032701</strain>
    </source>
</reference>
<dbReference type="RefSeq" id="WP_116847501.1">
    <property type="nucleotide sequence ID" value="NZ_QTJU01000003.1"/>
</dbReference>
<feature type="transmembrane region" description="Helical" evidence="1">
    <location>
        <begin position="184"/>
        <end position="202"/>
    </location>
</feature>
<keyword evidence="1" id="KW-1133">Transmembrane helix</keyword>
<dbReference type="OrthoDB" id="9809782at2"/>
<evidence type="ECO:0000256" key="1">
    <source>
        <dbReference type="SAM" id="Phobius"/>
    </source>
</evidence>
<feature type="transmembrane region" description="Helical" evidence="1">
    <location>
        <begin position="92"/>
        <end position="110"/>
    </location>
</feature>
<dbReference type="PANTHER" id="PTHR36927">
    <property type="entry name" value="BLR4337 PROTEIN"/>
    <property type="match status" value="1"/>
</dbReference>
<dbReference type="InterPro" id="IPR002656">
    <property type="entry name" value="Acyl_transf_3_dom"/>
</dbReference>
<proteinExistence type="predicted"/>
<dbReference type="InterPro" id="IPR050623">
    <property type="entry name" value="Glucan_succinyl_AcylTrfase"/>
</dbReference>
<protein>
    <submittedName>
        <fullName evidence="3">Acyltransferase</fullName>
    </submittedName>
</protein>
<keyword evidence="3" id="KW-0012">Acyltransferase</keyword>
<feature type="transmembrane region" description="Helical" evidence="1">
    <location>
        <begin position="144"/>
        <end position="164"/>
    </location>
</feature>
<evidence type="ECO:0000313" key="3">
    <source>
        <dbReference type="EMBL" id="RFM28255.1"/>
    </source>
</evidence>
<dbReference type="GO" id="GO:0016747">
    <property type="term" value="F:acyltransferase activity, transferring groups other than amino-acyl groups"/>
    <property type="evidence" value="ECO:0007669"/>
    <property type="project" value="InterPro"/>
</dbReference>
<dbReference type="Pfam" id="PF01757">
    <property type="entry name" value="Acyl_transf_3"/>
    <property type="match status" value="1"/>
</dbReference>
<feature type="transmembrane region" description="Helical" evidence="1">
    <location>
        <begin position="53"/>
        <end position="71"/>
    </location>
</feature>
<keyword evidence="1" id="KW-0812">Transmembrane</keyword>
<feature type="domain" description="Acyltransferase 3" evidence="2">
    <location>
        <begin position="10"/>
        <end position="363"/>
    </location>
</feature>
<keyword evidence="1" id="KW-0472">Membrane</keyword>
<keyword evidence="3" id="KW-0808">Transferase</keyword>
<feature type="transmembrane region" description="Helical" evidence="1">
    <location>
        <begin position="348"/>
        <end position="367"/>
    </location>
</feature>
<keyword evidence="4" id="KW-1185">Reference proteome</keyword>
<evidence type="ECO:0000259" key="2">
    <source>
        <dbReference type="Pfam" id="PF01757"/>
    </source>
</evidence>
<dbReference type="EMBL" id="QTJU01000003">
    <property type="protein sequence ID" value="RFM28255.1"/>
    <property type="molecule type" value="Genomic_DNA"/>
</dbReference>
<dbReference type="Proteomes" id="UP000261284">
    <property type="component" value="Unassembled WGS sequence"/>
</dbReference>
<evidence type="ECO:0000313" key="4">
    <source>
        <dbReference type="Proteomes" id="UP000261284"/>
    </source>
</evidence>
<accession>A0A3E1NJZ1</accession>
<feature type="transmembrane region" description="Helical" evidence="1">
    <location>
        <begin position="318"/>
        <end position="336"/>
    </location>
</feature>